<organism evidence="1">
    <name type="scientific">marine sediment metagenome</name>
    <dbReference type="NCBI Taxonomy" id="412755"/>
    <lineage>
        <taxon>unclassified sequences</taxon>
        <taxon>metagenomes</taxon>
        <taxon>ecological metagenomes</taxon>
    </lineage>
</organism>
<protein>
    <submittedName>
        <fullName evidence="1">Uncharacterized protein</fullName>
    </submittedName>
</protein>
<reference evidence="1" key="1">
    <citation type="journal article" date="2015" name="Nature">
        <title>Complex archaea that bridge the gap between prokaryotes and eukaryotes.</title>
        <authorList>
            <person name="Spang A."/>
            <person name="Saw J.H."/>
            <person name="Jorgensen S.L."/>
            <person name="Zaremba-Niedzwiedzka K."/>
            <person name="Martijn J."/>
            <person name="Lind A.E."/>
            <person name="van Eijk R."/>
            <person name="Schleper C."/>
            <person name="Guy L."/>
            <person name="Ettema T.J."/>
        </authorList>
    </citation>
    <scope>NUCLEOTIDE SEQUENCE</scope>
</reference>
<comment type="caution">
    <text evidence="1">The sequence shown here is derived from an EMBL/GenBank/DDBJ whole genome shotgun (WGS) entry which is preliminary data.</text>
</comment>
<dbReference type="AlphaFoldDB" id="A0A0F8Y3T6"/>
<name>A0A0F8Y3T6_9ZZZZ</name>
<gene>
    <name evidence="1" type="ORF">LCGC14_2945440</name>
</gene>
<dbReference type="EMBL" id="LAZR01059201">
    <property type="protein sequence ID" value="KKK68300.1"/>
    <property type="molecule type" value="Genomic_DNA"/>
</dbReference>
<accession>A0A0F8Y3T6</accession>
<proteinExistence type="predicted"/>
<evidence type="ECO:0000313" key="1">
    <source>
        <dbReference type="EMBL" id="KKK68300.1"/>
    </source>
</evidence>
<sequence>MVLSVEDAPVDAPSIMATSLHQWLVSRMLNWMPTGRSFFKHAKETREEGKKRYEKIADAMIRVVYDPVERPLFGGKYGRAKTLALVASMSWFESGWRKDVDLGLGSFGIGDQGQSWCMMQILLGRKQLDGKSKNRITLTEDYYTLLTSPRNRVVGWGGEDLVKDRVACFRTGLHLARRSFHGCRNYHVRDRLGIYGSGGCIKNWTPSRIRVKKAQKWLSIEKPPLTDKEAMALLHPPESQKPLPDVPGNKEDPVAMLPRTGSVGFMGSFRTVSFGGPFRIFPEGFSCGMVVEP</sequence>